<feature type="transmembrane region" description="Helical" evidence="2">
    <location>
        <begin position="72"/>
        <end position="94"/>
    </location>
</feature>
<protein>
    <submittedName>
        <fullName evidence="4">Uncharacterized protein</fullName>
    </submittedName>
</protein>
<accession>A0A0P9EZF2</accession>
<feature type="compositionally biased region" description="Basic residues" evidence="1">
    <location>
        <begin position="101"/>
        <end position="113"/>
    </location>
</feature>
<reference evidence="4 5" key="1">
    <citation type="journal article" date="2015" name="Front. Microbiol.">
        <title>Genome sequence of the plant growth promoting endophytic yeast Rhodotorula graminis WP1.</title>
        <authorList>
            <person name="Firrincieli A."/>
            <person name="Otillar R."/>
            <person name="Salamov A."/>
            <person name="Schmutz J."/>
            <person name="Khan Z."/>
            <person name="Redman R.S."/>
            <person name="Fleck N.D."/>
            <person name="Lindquist E."/>
            <person name="Grigoriev I.V."/>
            <person name="Doty S.L."/>
        </authorList>
    </citation>
    <scope>NUCLEOTIDE SEQUENCE [LARGE SCALE GENOMIC DNA]</scope>
    <source>
        <strain evidence="4 5">WP1</strain>
    </source>
</reference>
<sequence length="181" mass="19543">MSAATLSASVLGFRPFTLAFPTADIARTFDPRPTQAHPTTTFPNSTTIPTRPIVNPHLAPTADSPTTGVLTIVLPTLFSALLVLGLGIALMACLSRRAKSKKGPSSAKLRKRGSVGSEEQAHDPAQWTASSRREMIELELDDVDRCTFRSLKAADEVAQVRRAASFKTHDLPRKPPPAYEP</sequence>
<keyword evidence="2" id="KW-1133">Transmembrane helix</keyword>
<evidence type="ECO:0000313" key="4">
    <source>
        <dbReference type="EMBL" id="KPV72600.1"/>
    </source>
</evidence>
<evidence type="ECO:0000256" key="2">
    <source>
        <dbReference type="SAM" id="Phobius"/>
    </source>
</evidence>
<dbReference type="OrthoDB" id="2522788at2759"/>
<name>A0A0P9EZF2_RHOGW</name>
<dbReference type="EMBL" id="KQ474086">
    <property type="protein sequence ID" value="KPV72600.1"/>
    <property type="molecule type" value="Genomic_DNA"/>
</dbReference>
<keyword evidence="2" id="KW-0812">Transmembrane</keyword>
<dbReference type="AlphaFoldDB" id="A0A0P9EZF2"/>
<dbReference type="RefSeq" id="XP_018268649.1">
    <property type="nucleotide sequence ID" value="XM_018414828.1"/>
</dbReference>
<keyword evidence="5" id="KW-1185">Reference proteome</keyword>
<proteinExistence type="predicted"/>
<evidence type="ECO:0000256" key="3">
    <source>
        <dbReference type="SAM" id="SignalP"/>
    </source>
</evidence>
<feature type="region of interest" description="Disordered" evidence="1">
    <location>
        <begin position="101"/>
        <end position="131"/>
    </location>
</feature>
<evidence type="ECO:0000313" key="5">
    <source>
        <dbReference type="Proteomes" id="UP000053890"/>
    </source>
</evidence>
<evidence type="ECO:0000256" key="1">
    <source>
        <dbReference type="SAM" id="MobiDB-lite"/>
    </source>
</evidence>
<dbReference type="Proteomes" id="UP000053890">
    <property type="component" value="Unassembled WGS sequence"/>
</dbReference>
<keyword evidence="3" id="KW-0732">Signal</keyword>
<dbReference type="GeneID" id="28975276"/>
<gene>
    <name evidence="4" type="ORF">RHOBADRAFT_46645</name>
</gene>
<feature type="region of interest" description="Disordered" evidence="1">
    <location>
        <begin position="29"/>
        <end position="50"/>
    </location>
</feature>
<feature type="compositionally biased region" description="Low complexity" evidence="1">
    <location>
        <begin position="38"/>
        <end position="50"/>
    </location>
</feature>
<organism evidence="4 5">
    <name type="scientific">Rhodotorula graminis (strain WP1)</name>
    <dbReference type="NCBI Taxonomy" id="578459"/>
    <lineage>
        <taxon>Eukaryota</taxon>
        <taxon>Fungi</taxon>
        <taxon>Dikarya</taxon>
        <taxon>Basidiomycota</taxon>
        <taxon>Pucciniomycotina</taxon>
        <taxon>Microbotryomycetes</taxon>
        <taxon>Sporidiobolales</taxon>
        <taxon>Sporidiobolaceae</taxon>
        <taxon>Rhodotorula</taxon>
    </lineage>
</organism>
<keyword evidence="2" id="KW-0472">Membrane</keyword>
<feature type="signal peptide" evidence="3">
    <location>
        <begin position="1"/>
        <end position="19"/>
    </location>
</feature>
<dbReference type="OMA" id="DTHANPH"/>
<feature type="chain" id="PRO_5006156771" evidence="3">
    <location>
        <begin position="20"/>
        <end position="181"/>
    </location>
</feature>